<dbReference type="InterPro" id="IPR028098">
    <property type="entry name" value="Glyco_trans_4-like_N"/>
</dbReference>
<proteinExistence type="predicted"/>
<dbReference type="CDD" id="cd03794">
    <property type="entry name" value="GT4_WbuB-like"/>
    <property type="match status" value="1"/>
</dbReference>
<dbReference type="Pfam" id="PF13579">
    <property type="entry name" value="Glyco_trans_4_4"/>
    <property type="match status" value="1"/>
</dbReference>
<keyword evidence="3" id="KW-1185">Reference proteome</keyword>
<dbReference type="EMBL" id="JAEMHM010000019">
    <property type="protein sequence ID" value="MBJ6727036.1"/>
    <property type="molecule type" value="Genomic_DNA"/>
</dbReference>
<name>A0A8J7M1N5_9BACT</name>
<dbReference type="Proteomes" id="UP000636888">
    <property type="component" value="Unassembled WGS sequence"/>
</dbReference>
<dbReference type="SUPFAM" id="SSF53756">
    <property type="entry name" value="UDP-Glycosyltransferase/glycogen phosphorylase"/>
    <property type="match status" value="1"/>
</dbReference>
<dbReference type="AlphaFoldDB" id="A0A8J7M1N5"/>
<dbReference type="RefSeq" id="WP_199385953.1">
    <property type="nucleotide sequence ID" value="NZ_JAEMHM010000019.1"/>
</dbReference>
<accession>A0A8J7M1N5</accession>
<dbReference type="Pfam" id="PF13692">
    <property type="entry name" value="Glyco_trans_1_4"/>
    <property type="match status" value="1"/>
</dbReference>
<dbReference type="Gene3D" id="3.40.50.2000">
    <property type="entry name" value="Glycogen Phosphorylase B"/>
    <property type="match status" value="2"/>
</dbReference>
<evidence type="ECO:0000313" key="2">
    <source>
        <dbReference type="EMBL" id="MBJ6727036.1"/>
    </source>
</evidence>
<dbReference type="GO" id="GO:0016757">
    <property type="term" value="F:glycosyltransferase activity"/>
    <property type="evidence" value="ECO:0007669"/>
    <property type="project" value="UniProtKB-ARBA"/>
</dbReference>
<sequence>MKIVFLAPFGIRPKGTVLARMVPLAAELQKDGHEVVIVAPPYTNPEDSGKTEIVEGVRLVNVQLGPRNKVLAAPILAGRMFRTTLGERPDLVHLFKPKGYGGLAAMLHLALRRTGIRLAPLFLDTDDWEGDGGMNDLHAYSGPEKRFYRFQEQWITRRAAGVTVASRGLEQLVSGMGIAAERLLYLPNSVSAAPPGNGAAARERLGIAAEAPVVLLYTRFFEFSQEKLHYLFAEIYRQVPGVRFVVVGKGRQGEEELLQRVAGESGFAEALAFAGWVEPAAIPDYLAAGDVAIYPFANTLVNRTKCPAKATELLRAERAVVADRVGQLAEYIRDGVSGVLCDPDDWKEMAAETVALLNDPDRQRRLGSAARQYLLDHFNWLLASRRLQDFYASFSLDTPLPRG</sequence>
<gene>
    <name evidence="2" type="ORF">JFN93_20180</name>
</gene>
<dbReference type="PANTHER" id="PTHR12526:SF600">
    <property type="entry name" value="GLYCOSYL TRANSFERASE GROUP 1"/>
    <property type="match status" value="1"/>
</dbReference>
<evidence type="ECO:0000259" key="1">
    <source>
        <dbReference type="Pfam" id="PF13579"/>
    </source>
</evidence>
<evidence type="ECO:0000313" key="3">
    <source>
        <dbReference type="Proteomes" id="UP000636888"/>
    </source>
</evidence>
<organism evidence="2 3">
    <name type="scientific">Geomesophilobacter sediminis</name>
    <dbReference type="NCBI Taxonomy" id="2798584"/>
    <lineage>
        <taxon>Bacteria</taxon>
        <taxon>Pseudomonadati</taxon>
        <taxon>Thermodesulfobacteriota</taxon>
        <taxon>Desulfuromonadia</taxon>
        <taxon>Geobacterales</taxon>
        <taxon>Geobacteraceae</taxon>
        <taxon>Geomesophilobacter</taxon>
    </lineage>
</organism>
<protein>
    <submittedName>
        <fullName evidence="2">Glycosyltransferase family 4 protein</fullName>
    </submittedName>
</protein>
<reference evidence="2" key="1">
    <citation type="submission" date="2020-12" db="EMBL/GenBank/DDBJ databases">
        <title>Geomonas sp. Red875, isolated from river sediment.</title>
        <authorList>
            <person name="Xu Z."/>
            <person name="Zhang Z."/>
            <person name="Masuda Y."/>
            <person name="Itoh H."/>
            <person name="Senoo K."/>
        </authorList>
    </citation>
    <scope>NUCLEOTIDE SEQUENCE</scope>
    <source>
        <strain evidence="2">Red875</strain>
    </source>
</reference>
<dbReference type="PANTHER" id="PTHR12526">
    <property type="entry name" value="GLYCOSYLTRANSFERASE"/>
    <property type="match status" value="1"/>
</dbReference>
<feature type="domain" description="Glycosyltransferase subfamily 4-like N-terminal" evidence="1">
    <location>
        <begin position="20"/>
        <end position="188"/>
    </location>
</feature>
<comment type="caution">
    <text evidence="2">The sequence shown here is derived from an EMBL/GenBank/DDBJ whole genome shotgun (WGS) entry which is preliminary data.</text>
</comment>